<name>A0A1N7BWB6_9ACTN</name>
<sequence>MGPELHYQVMINRAAELQEEAAAHRRARQAQAGRKAQERSGQRRLRAAFGKLRTS</sequence>
<evidence type="ECO:0000313" key="2">
    <source>
        <dbReference type="EMBL" id="SIR55657.1"/>
    </source>
</evidence>
<keyword evidence="3" id="KW-1185">Reference proteome</keyword>
<feature type="region of interest" description="Disordered" evidence="1">
    <location>
        <begin position="20"/>
        <end position="55"/>
    </location>
</feature>
<accession>A0A1N7BWB6</accession>
<evidence type="ECO:0000313" key="3">
    <source>
        <dbReference type="Proteomes" id="UP000186096"/>
    </source>
</evidence>
<dbReference type="AlphaFoldDB" id="A0A1N7BWB6"/>
<organism evidence="2 3">
    <name type="scientific">Microbispora rosea</name>
    <dbReference type="NCBI Taxonomy" id="58117"/>
    <lineage>
        <taxon>Bacteria</taxon>
        <taxon>Bacillati</taxon>
        <taxon>Actinomycetota</taxon>
        <taxon>Actinomycetes</taxon>
        <taxon>Streptosporangiales</taxon>
        <taxon>Streptosporangiaceae</taxon>
        <taxon>Microbispora</taxon>
    </lineage>
</organism>
<dbReference type="Proteomes" id="UP000186096">
    <property type="component" value="Unassembled WGS sequence"/>
</dbReference>
<gene>
    <name evidence="2" type="ORF">SAMN05421833_110224</name>
</gene>
<proteinExistence type="predicted"/>
<dbReference type="GeneID" id="97494475"/>
<reference evidence="3" key="1">
    <citation type="submission" date="2017-01" db="EMBL/GenBank/DDBJ databases">
        <authorList>
            <person name="Varghese N."/>
            <person name="Submissions S."/>
        </authorList>
    </citation>
    <scope>NUCLEOTIDE SEQUENCE [LARGE SCALE GENOMIC DNA]</scope>
    <source>
        <strain evidence="3">ATCC 12950</strain>
    </source>
</reference>
<dbReference type="STRING" id="58117.SAMN05421833_110224"/>
<evidence type="ECO:0000256" key="1">
    <source>
        <dbReference type="SAM" id="MobiDB-lite"/>
    </source>
</evidence>
<protein>
    <submittedName>
        <fullName evidence="2">Uncharacterized protein</fullName>
    </submittedName>
</protein>
<dbReference type="EMBL" id="FTNI01000010">
    <property type="protein sequence ID" value="SIR55657.1"/>
    <property type="molecule type" value="Genomic_DNA"/>
</dbReference>
<dbReference type="RefSeq" id="WP_156081123.1">
    <property type="nucleotide sequence ID" value="NZ_CP192071.1"/>
</dbReference>